<sequence length="301" mass="33834">MTTATNNKTSIKAFWASLLLLSVLACSPKEVDELVVISTPYGDMTAVLYDDTPIHKQNFLKLAKNGQYDSVIFHRVIENFMIQTGDVSTGVAGESVDYSLEAEFLPEKYIHRKGALAAARTGDAVNPEKKSSGSQFYIVDGEIFDEEGLKARAERRQELKLSGLFARMLRSERFPELTEKVEYHRGLSETDSTYDFGLAYKRLIFNSIDVIEKEFGDQTDPGYPAWAKEVYATEGGAPHLDGQYTVFGQVVEGLEVIDKIAATKTNLRDKPLEDIRMHVKVITLPKREVTKKYGIEYPQKD</sequence>
<evidence type="ECO:0000313" key="8">
    <source>
        <dbReference type="Proteomes" id="UP000658258"/>
    </source>
</evidence>
<dbReference type="EC" id="5.2.1.8" evidence="2"/>
<dbReference type="Proteomes" id="UP000658258">
    <property type="component" value="Unassembled WGS sequence"/>
</dbReference>
<dbReference type="CDD" id="cd00317">
    <property type="entry name" value="cyclophilin"/>
    <property type="match status" value="1"/>
</dbReference>
<dbReference type="PRINTS" id="PR00153">
    <property type="entry name" value="CSAPPISMRASE"/>
</dbReference>
<gene>
    <name evidence="7" type="ORF">GCM10011340_03640</name>
</gene>
<evidence type="ECO:0000256" key="1">
    <source>
        <dbReference type="ARBA" id="ARBA00007365"/>
    </source>
</evidence>
<dbReference type="InterPro" id="IPR020892">
    <property type="entry name" value="Cyclophilin-type_PPIase_CS"/>
</dbReference>
<keyword evidence="8" id="KW-1185">Reference proteome</keyword>
<dbReference type="PROSITE" id="PS50072">
    <property type="entry name" value="CSA_PPIASE_2"/>
    <property type="match status" value="1"/>
</dbReference>
<dbReference type="PROSITE" id="PS00170">
    <property type="entry name" value="CSA_PPIASE_1"/>
    <property type="match status" value="1"/>
</dbReference>
<proteinExistence type="inferred from homology"/>
<dbReference type="SUPFAM" id="SSF50891">
    <property type="entry name" value="Cyclophilin-like"/>
    <property type="match status" value="2"/>
</dbReference>
<evidence type="ECO:0000256" key="2">
    <source>
        <dbReference type="ARBA" id="ARBA00013194"/>
    </source>
</evidence>
<dbReference type="InterPro" id="IPR002130">
    <property type="entry name" value="Cyclophilin-type_PPIase_dom"/>
</dbReference>
<keyword evidence="5" id="KW-0732">Signal</keyword>
<dbReference type="PANTHER" id="PTHR45625:SF4">
    <property type="entry name" value="PEPTIDYLPROLYL ISOMERASE DOMAIN AND WD REPEAT-CONTAINING PROTEIN 1"/>
    <property type="match status" value="1"/>
</dbReference>
<dbReference type="Gene3D" id="2.40.100.10">
    <property type="entry name" value="Cyclophilin-like"/>
    <property type="match status" value="2"/>
</dbReference>
<evidence type="ECO:0000256" key="4">
    <source>
        <dbReference type="ARBA" id="ARBA00023235"/>
    </source>
</evidence>
<evidence type="ECO:0000256" key="3">
    <source>
        <dbReference type="ARBA" id="ARBA00023110"/>
    </source>
</evidence>
<dbReference type="GO" id="GO:0016853">
    <property type="term" value="F:isomerase activity"/>
    <property type="evidence" value="ECO:0007669"/>
    <property type="project" value="UniProtKB-KW"/>
</dbReference>
<name>A0ABQ3I5J1_9BACT</name>
<evidence type="ECO:0000313" key="7">
    <source>
        <dbReference type="EMBL" id="GHE52571.1"/>
    </source>
</evidence>
<comment type="caution">
    <text evidence="7">The sequence shown here is derived from an EMBL/GenBank/DDBJ whole genome shotgun (WGS) entry which is preliminary data.</text>
</comment>
<protein>
    <recommendedName>
        <fullName evidence="2">peptidylprolyl isomerase</fullName>
        <ecNumber evidence="2">5.2.1.8</ecNumber>
    </recommendedName>
</protein>
<dbReference type="InterPro" id="IPR044666">
    <property type="entry name" value="Cyclophilin_A-like"/>
</dbReference>
<dbReference type="EMBL" id="BNAG01000001">
    <property type="protein sequence ID" value="GHE52571.1"/>
    <property type="molecule type" value="Genomic_DNA"/>
</dbReference>
<keyword evidence="3" id="KW-0697">Rotamase</keyword>
<dbReference type="PANTHER" id="PTHR45625">
    <property type="entry name" value="PEPTIDYL-PROLYL CIS-TRANS ISOMERASE-RELATED"/>
    <property type="match status" value="1"/>
</dbReference>
<dbReference type="Pfam" id="PF00160">
    <property type="entry name" value="Pro_isomerase"/>
    <property type="match status" value="2"/>
</dbReference>
<feature type="domain" description="PPIase cyclophilin-type" evidence="6">
    <location>
        <begin position="31"/>
        <end position="277"/>
    </location>
</feature>
<organism evidence="7 8">
    <name type="scientific">Roseivirga thermotolerans</name>
    <dbReference type="NCBI Taxonomy" id="1758176"/>
    <lineage>
        <taxon>Bacteria</taxon>
        <taxon>Pseudomonadati</taxon>
        <taxon>Bacteroidota</taxon>
        <taxon>Cytophagia</taxon>
        <taxon>Cytophagales</taxon>
        <taxon>Roseivirgaceae</taxon>
        <taxon>Roseivirga</taxon>
    </lineage>
</organism>
<evidence type="ECO:0000256" key="5">
    <source>
        <dbReference type="SAM" id="SignalP"/>
    </source>
</evidence>
<dbReference type="RefSeq" id="WP_189628478.1">
    <property type="nucleotide sequence ID" value="NZ_BNAG01000001.1"/>
</dbReference>
<feature type="chain" id="PRO_5045550653" description="peptidylprolyl isomerase" evidence="5">
    <location>
        <begin position="26"/>
        <end position="301"/>
    </location>
</feature>
<dbReference type="InterPro" id="IPR029000">
    <property type="entry name" value="Cyclophilin-like_dom_sf"/>
</dbReference>
<evidence type="ECO:0000259" key="6">
    <source>
        <dbReference type="PROSITE" id="PS50072"/>
    </source>
</evidence>
<reference evidence="8" key="1">
    <citation type="journal article" date="2019" name="Int. J. Syst. Evol. Microbiol.">
        <title>The Global Catalogue of Microorganisms (GCM) 10K type strain sequencing project: providing services to taxonomists for standard genome sequencing and annotation.</title>
        <authorList>
            <consortium name="The Broad Institute Genomics Platform"/>
            <consortium name="The Broad Institute Genome Sequencing Center for Infectious Disease"/>
            <person name="Wu L."/>
            <person name="Ma J."/>
        </authorList>
    </citation>
    <scope>NUCLEOTIDE SEQUENCE [LARGE SCALE GENOMIC DNA]</scope>
    <source>
        <strain evidence="8">CGMCC 1.15111</strain>
    </source>
</reference>
<feature type="signal peptide" evidence="5">
    <location>
        <begin position="1"/>
        <end position="25"/>
    </location>
</feature>
<accession>A0ABQ3I5J1</accession>
<comment type="similarity">
    <text evidence="1">Belongs to the cyclophilin-type PPIase family.</text>
</comment>
<keyword evidence="4 7" id="KW-0413">Isomerase</keyword>